<dbReference type="Pfam" id="PF01694">
    <property type="entry name" value="Rhomboid"/>
    <property type="match status" value="1"/>
</dbReference>
<dbReference type="PANTHER" id="PTHR43731:SF14">
    <property type="entry name" value="PRESENILIN-ASSOCIATED RHOMBOID-LIKE PROTEIN, MITOCHONDRIAL"/>
    <property type="match status" value="1"/>
</dbReference>
<feature type="transmembrane region" description="Helical" evidence="8">
    <location>
        <begin position="184"/>
        <end position="202"/>
    </location>
</feature>
<evidence type="ECO:0000313" key="11">
    <source>
        <dbReference type="Proteomes" id="UP000252585"/>
    </source>
</evidence>
<evidence type="ECO:0000256" key="4">
    <source>
        <dbReference type="ARBA" id="ARBA00022801"/>
    </source>
</evidence>
<keyword evidence="5 8" id="KW-1133">Transmembrane helix</keyword>
<dbReference type="EMBL" id="QPJJ01000011">
    <property type="protein sequence ID" value="RCW65370.1"/>
    <property type="molecule type" value="Genomic_DNA"/>
</dbReference>
<keyword evidence="4" id="KW-0378">Hydrolase</keyword>
<dbReference type="SUPFAM" id="SSF48452">
    <property type="entry name" value="TPR-like"/>
    <property type="match status" value="1"/>
</dbReference>
<dbReference type="InterPro" id="IPR022764">
    <property type="entry name" value="Peptidase_S54_rhomboid_dom"/>
</dbReference>
<comment type="similarity">
    <text evidence="2">Belongs to the peptidase S54 family.</text>
</comment>
<dbReference type="SUPFAM" id="SSF144091">
    <property type="entry name" value="Rhomboid-like"/>
    <property type="match status" value="1"/>
</dbReference>
<feature type="transmembrane region" description="Helical" evidence="8">
    <location>
        <begin position="319"/>
        <end position="337"/>
    </location>
</feature>
<feature type="transmembrane region" description="Helical" evidence="8">
    <location>
        <begin position="235"/>
        <end position="255"/>
    </location>
</feature>
<evidence type="ECO:0000256" key="2">
    <source>
        <dbReference type="ARBA" id="ARBA00009045"/>
    </source>
</evidence>
<accession>A0A368XBP2</accession>
<keyword evidence="11" id="KW-1185">Reference proteome</keyword>
<dbReference type="OrthoDB" id="9813074at2"/>
<dbReference type="InterPro" id="IPR019734">
    <property type="entry name" value="TPR_rpt"/>
</dbReference>
<dbReference type="PROSITE" id="PS50005">
    <property type="entry name" value="TPR"/>
    <property type="match status" value="1"/>
</dbReference>
<keyword evidence="3 8" id="KW-0812">Transmembrane</keyword>
<comment type="caution">
    <text evidence="10">The sequence shown here is derived from an EMBL/GenBank/DDBJ whole genome shotgun (WGS) entry which is preliminary data.</text>
</comment>
<dbReference type="RefSeq" id="WP_114353658.1">
    <property type="nucleotide sequence ID" value="NZ_QPJJ01000011.1"/>
</dbReference>
<dbReference type="Gene3D" id="1.20.1540.10">
    <property type="entry name" value="Rhomboid-like"/>
    <property type="match status" value="1"/>
</dbReference>
<keyword evidence="7" id="KW-0802">TPR repeat</keyword>
<feature type="transmembrane region" description="Helical" evidence="8">
    <location>
        <begin position="289"/>
        <end position="307"/>
    </location>
</feature>
<dbReference type="InterPro" id="IPR011990">
    <property type="entry name" value="TPR-like_helical_dom_sf"/>
</dbReference>
<dbReference type="SMART" id="SM00028">
    <property type="entry name" value="TPR"/>
    <property type="match status" value="2"/>
</dbReference>
<evidence type="ECO:0000259" key="9">
    <source>
        <dbReference type="Pfam" id="PF01694"/>
    </source>
</evidence>
<comment type="subcellular location">
    <subcellularLocation>
        <location evidence="1">Membrane</location>
        <topology evidence="1">Multi-pass membrane protein</topology>
    </subcellularLocation>
</comment>
<evidence type="ECO:0000256" key="8">
    <source>
        <dbReference type="SAM" id="Phobius"/>
    </source>
</evidence>
<dbReference type="InterPro" id="IPR035952">
    <property type="entry name" value="Rhomboid-like_sf"/>
</dbReference>
<gene>
    <name evidence="10" type="ORF">DFR57_111105</name>
</gene>
<feature type="domain" description="Peptidase S54 rhomboid" evidence="9">
    <location>
        <begin position="226"/>
        <end position="358"/>
    </location>
</feature>
<evidence type="ECO:0000256" key="3">
    <source>
        <dbReference type="ARBA" id="ARBA00022692"/>
    </source>
</evidence>
<keyword evidence="6 8" id="KW-0472">Membrane</keyword>
<sequence length="513" mass="59033">MHLANIYLKNRLIYTLLDGEGYELIYVSDSTDEIWIKKSTGTETHMIRCTIEQFDWKQEWIRNIQHVEEEFLKKQTFFTRKNVIFHHVLINDYKPIGIEDNPQVLHTENISKKTYTYFLDSTNISDTLPQLEKNINANASIQIEFPAQLLELEALSRYFHSKIISHAQLQQKQAMALFQQAKPWISYVLLIPNLILFILMEIEDSSMSPETLIDYGAKYNPAILDGEWWRLFTSMFLHIGVFHLIMNMLALIFVGSLVERIYGNSRYLFIYFCAGIIGSLASFAFNASIAAGASGAIFGLFGALLYFGLKNKEVFFKTIGWNVIFIVILNVLFGLSVPQIDNGAHLGGMLAGFISAGVVSFPKKKEFLRQTIMLVFLVTLGIGLLVFGVNNDQVQYQEHIQLQWTQDNINKGNNQKAIDAVTKTLPYADEFEAELLFYRSYAYLQIEEYELARGDLLEVISIKNNFPEAHYNLALIYKERGDRKEAIQQIEMAIEQNGEEDMYQNLYDQLLVE</sequence>
<dbReference type="PANTHER" id="PTHR43731">
    <property type="entry name" value="RHOMBOID PROTEASE"/>
    <property type="match status" value="1"/>
</dbReference>
<protein>
    <submittedName>
        <fullName evidence="10">Rhomboid family peptidase</fullName>
    </submittedName>
</protein>
<dbReference type="Gene3D" id="1.25.40.10">
    <property type="entry name" value="Tetratricopeptide repeat domain"/>
    <property type="match status" value="1"/>
</dbReference>
<name>A0A368XBP2_9BACI</name>
<evidence type="ECO:0000256" key="6">
    <source>
        <dbReference type="ARBA" id="ARBA00023136"/>
    </source>
</evidence>
<evidence type="ECO:0000256" key="7">
    <source>
        <dbReference type="PROSITE-ProRule" id="PRU00339"/>
    </source>
</evidence>
<feature type="transmembrane region" description="Helical" evidence="8">
    <location>
        <begin position="267"/>
        <end position="283"/>
    </location>
</feature>
<feature type="transmembrane region" description="Helical" evidence="8">
    <location>
        <begin position="373"/>
        <end position="390"/>
    </location>
</feature>
<dbReference type="GO" id="GO:0004252">
    <property type="term" value="F:serine-type endopeptidase activity"/>
    <property type="evidence" value="ECO:0007669"/>
    <property type="project" value="InterPro"/>
</dbReference>
<organism evidence="10 11">
    <name type="scientific">Saliterribacillus persicus</name>
    <dbReference type="NCBI Taxonomy" id="930114"/>
    <lineage>
        <taxon>Bacteria</taxon>
        <taxon>Bacillati</taxon>
        <taxon>Bacillota</taxon>
        <taxon>Bacilli</taxon>
        <taxon>Bacillales</taxon>
        <taxon>Bacillaceae</taxon>
        <taxon>Saliterribacillus</taxon>
    </lineage>
</organism>
<dbReference type="GO" id="GO:0016020">
    <property type="term" value="C:membrane"/>
    <property type="evidence" value="ECO:0007669"/>
    <property type="project" value="UniProtKB-SubCell"/>
</dbReference>
<evidence type="ECO:0000256" key="5">
    <source>
        <dbReference type="ARBA" id="ARBA00022989"/>
    </source>
</evidence>
<evidence type="ECO:0000313" key="10">
    <source>
        <dbReference type="EMBL" id="RCW65370.1"/>
    </source>
</evidence>
<proteinExistence type="inferred from homology"/>
<dbReference type="Proteomes" id="UP000252585">
    <property type="component" value="Unassembled WGS sequence"/>
</dbReference>
<dbReference type="InterPro" id="IPR050925">
    <property type="entry name" value="Rhomboid_protease_S54"/>
</dbReference>
<dbReference type="AlphaFoldDB" id="A0A368XBP2"/>
<reference evidence="10 11" key="1">
    <citation type="submission" date="2018-07" db="EMBL/GenBank/DDBJ databases">
        <title>Genomic Encyclopedia of Type Strains, Phase IV (KMG-IV): sequencing the most valuable type-strain genomes for metagenomic binning, comparative biology and taxonomic classification.</title>
        <authorList>
            <person name="Goeker M."/>
        </authorList>
    </citation>
    <scope>NUCLEOTIDE SEQUENCE [LARGE SCALE GENOMIC DNA]</scope>
    <source>
        <strain evidence="10 11">DSM 27696</strain>
    </source>
</reference>
<feature type="repeat" description="TPR" evidence="7">
    <location>
        <begin position="467"/>
        <end position="500"/>
    </location>
</feature>
<evidence type="ECO:0000256" key="1">
    <source>
        <dbReference type="ARBA" id="ARBA00004141"/>
    </source>
</evidence>